<dbReference type="Gene3D" id="1.10.510.10">
    <property type="entry name" value="Transferase(Phosphotransferase) domain 1"/>
    <property type="match status" value="1"/>
</dbReference>
<feature type="compositionally biased region" description="Polar residues" evidence="10">
    <location>
        <begin position="414"/>
        <end position="434"/>
    </location>
</feature>
<dbReference type="OrthoDB" id="193931at2759"/>
<dbReference type="GO" id="GO:0005737">
    <property type="term" value="C:cytoplasm"/>
    <property type="evidence" value="ECO:0007669"/>
    <property type="project" value="TreeGrafter"/>
</dbReference>
<feature type="compositionally biased region" description="Low complexity" evidence="10">
    <location>
        <begin position="553"/>
        <end position="562"/>
    </location>
</feature>
<feature type="compositionally biased region" description="Low complexity" evidence="10">
    <location>
        <begin position="372"/>
        <end position="404"/>
    </location>
</feature>
<keyword evidence="14" id="KW-1185">Reference proteome</keyword>
<feature type="compositionally biased region" description="Low complexity" evidence="10">
    <location>
        <begin position="1"/>
        <end position="19"/>
    </location>
</feature>
<dbReference type="FunFam" id="3.30.200.20:FF:000003">
    <property type="entry name" value="Non-specific serine/threonine protein kinase"/>
    <property type="match status" value="1"/>
</dbReference>
<evidence type="ECO:0000256" key="10">
    <source>
        <dbReference type="SAM" id="MobiDB-lite"/>
    </source>
</evidence>
<gene>
    <name evidence="13" type="ORF">LCOR_01934.1</name>
</gene>
<dbReference type="EMBL" id="CBTN010000006">
    <property type="protein sequence ID" value="CDH50215.1"/>
    <property type="molecule type" value="Genomic_DNA"/>
</dbReference>
<protein>
    <recommendedName>
        <fullName evidence="1">non-specific serine/threonine protein kinase</fullName>
        <ecNumber evidence="1">2.7.11.1</ecNumber>
    </recommendedName>
</protein>
<dbReference type="Pfam" id="PF00069">
    <property type="entry name" value="Pkinase"/>
    <property type="match status" value="1"/>
</dbReference>
<evidence type="ECO:0000313" key="14">
    <source>
        <dbReference type="Proteomes" id="UP000027586"/>
    </source>
</evidence>
<feature type="region of interest" description="Disordered" evidence="10">
    <location>
        <begin position="372"/>
        <end position="451"/>
    </location>
</feature>
<sequence>MSSAIASSSSAATYDTSAYRSRKRQGRRHQSPRLFQVRLGDYVLMHTLGEGEYGKVKLGIHSNTRQEVAVKLIRKDTVGVSETRRSRVEREIHALRTLKHPNIVKLIDVVETDKYIGIILEYASGGELFEYILAHRMMSEDDARCLFAQLISSVNYMHHKKIVHRDLKLENLLLDANRNLLVTDFGFANEFVRDNPLMATSCGSPCYAAPELVVTDGGYAGPLADIWSCGVILYAMLCGHLPFDDDPDNPDGNNIHRLYRYILTTPLTFPNHVTPGARDLLRQMLTIDPSKRCSLDAIIHHTWLIPHDDILNLSDAALETQAFKTLEKIKPPLVQQRSPRKHKMDAGHMDTSHKAFTVSAGTTRRRERILSFFTSTTTTPTKDANMQQQSSPQEPSSSQRKQPQTRSTRGRAASLSSSLVPATLRSKLTGNMNRKTAPPMERIQYNSNTDDQQDDEAIALQQNVFSSNKGRSRPRFYSTVGRHAARKLAVAAATTSPSPQHDEFTPSTQQQQHYQAKAATSSTGGGSKVIAWIKRKRPGGGGGTLSVADHQPSAAATAAASTKDTPEYEERSAMELPSITAAAANEKQPAIAELEEYNLRVHYGAVDKAALTSCSPTKVMIQVRQILHALGIECGDSCGPPGDFKVKCTRRAKRVIYAAPTFITLFPNPGRLSATSSVIDDIDNTSSSSLYTLSSSVSTTANASDNEIHGNHSAQQRVVPQQKNHPIYGDPAVDAGEEIRFMVEICQLPNNNHHRIIHVRRLRGNVWAFKFIYHKFMDLLEVMGTTSSSSSARSNESLSSLAT</sequence>
<dbReference type="FunFam" id="1.10.510.10:FF:000571">
    <property type="entry name" value="Maternal embryonic leucine zipper kinase"/>
    <property type="match status" value="1"/>
</dbReference>
<dbReference type="GO" id="GO:0106310">
    <property type="term" value="F:protein serine kinase activity"/>
    <property type="evidence" value="ECO:0007669"/>
    <property type="project" value="RHEA"/>
</dbReference>
<evidence type="ECO:0000256" key="9">
    <source>
        <dbReference type="PROSITE-ProRule" id="PRU10141"/>
    </source>
</evidence>
<dbReference type="InterPro" id="IPR028375">
    <property type="entry name" value="KA1/Ssp2_C"/>
</dbReference>
<evidence type="ECO:0000256" key="4">
    <source>
        <dbReference type="ARBA" id="ARBA00022741"/>
    </source>
</evidence>
<dbReference type="Gene3D" id="3.30.310.80">
    <property type="entry name" value="Kinase associated domain 1, KA1"/>
    <property type="match status" value="1"/>
</dbReference>
<feature type="region of interest" description="Disordered" evidence="10">
    <location>
        <begin position="1"/>
        <end position="30"/>
    </location>
</feature>
<dbReference type="InterPro" id="IPR017441">
    <property type="entry name" value="Protein_kinase_ATP_BS"/>
</dbReference>
<dbReference type="PROSITE" id="PS00107">
    <property type="entry name" value="PROTEIN_KINASE_ATP"/>
    <property type="match status" value="1"/>
</dbReference>
<evidence type="ECO:0000256" key="7">
    <source>
        <dbReference type="ARBA" id="ARBA00047899"/>
    </source>
</evidence>
<dbReference type="EC" id="2.7.11.1" evidence="1"/>
<feature type="domain" description="KA1" evidence="12">
    <location>
        <begin position="732"/>
        <end position="782"/>
    </location>
</feature>
<dbReference type="GO" id="GO:0004674">
    <property type="term" value="F:protein serine/threonine kinase activity"/>
    <property type="evidence" value="ECO:0007669"/>
    <property type="project" value="UniProtKB-KW"/>
</dbReference>
<dbReference type="Proteomes" id="UP000027586">
    <property type="component" value="Unassembled WGS sequence"/>
</dbReference>
<dbReference type="SMART" id="SM00220">
    <property type="entry name" value="S_TKc"/>
    <property type="match status" value="1"/>
</dbReference>
<dbReference type="STRING" id="1263082.A0A068RKG6"/>
<keyword evidence="2" id="KW-0723">Serine/threonine-protein kinase</keyword>
<reference evidence="13" key="1">
    <citation type="submission" date="2013-08" db="EMBL/GenBank/DDBJ databases">
        <title>Gene expansion shapes genome architecture in the human pathogen Lichtheimia corymbifera: an evolutionary genomics analysis in the ancient terrestrial Mucorales (Mucoromycotina).</title>
        <authorList>
            <person name="Schwartze V.U."/>
            <person name="Winter S."/>
            <person name="Shelest E."/>
            <person name="Marcet-Houben M."/>
            <person name="Horn F."/>
            <person name="Wehner S."/>
            <person name="Hoffmann K."/>
            <person name="Riege K."/>
            <person name="Sammeth M."/>
            <person name="Nowrousian M."/>
            <person name="Valiante V."/>
            <person name="Linde J."/>
            <person name="Jacobsen I.D."/>
            <person name="Marz M."/>
            <person name="Brakhage A.A."/>
            <person name="Gabaldon T."/>
            <person name="Bocker S."/>
            <person name="Voigt K."/>
        </authorList>
    </citation>
    <scope>NUCLEOTIDE SEQUENCE [LARGE SCALE GENOMIC DNA]</scope>
    <source>
        <strain evidence="13">FSU 9682</strain>
    </source>
</reference>
<evidence type="ECO:0000256" key="8">
    <source>
        <dbReference type="ARBA" id="ARBA00048679"/>
    </source>
</evidence>
<feature type="binding site" evidence="9">
    <location>
        <position position="75"/>
    </location>
    <ligand>
        <name>ATP</name>
        <dbReference type="ChEBI" id="CHEBI:30616"/>
    </ligand>
</feature>
<dbReference type="InterPro" id="IPR000719">
    <property type="entry name" value="Prot_kinase_dom"/>
</dbReference>
<evidence type="ECO:0000256" key="2">
    <source>
        <dbReference type="ARBA" id="ARBA00022527"/>
    </source>
</evidence>
<comment type="caution">
    <text evidence="13">The sequence shown here is derived from an EMBL/GenBank/DDBJ whole genome shotgun (WGS) entry which is preliminary data.</text>
</comment>
<dbReference type="Pfam" id="PF02149">
    <property type="entry name" value="KA1"/>
    <property type="match status" value="1"/>
</dbReference>
<proteinExistence type="predicted"/>
<feature type="compositionally biased region" description="Polar residues" evidence="10">
    <location>
        <begin position="494"/>
        <end position="522"/>
    </location>
</feature>
<dbReference type="InterPro" id="IPR001772">
    <property type="entry name" value="KA1_dom"/>
</dbReference>
<dbReference type="GO" id="GO:0035556">
    <property type="term" value="P:intracellular signal transduction"/>
    <property type="evidence" value="ECO:0007669"/>
    <property type="project" value="TreeGrafter"/>
</dbReference>
<evidence type="ECO:0000259" key="11">
    <source>
        <dbReference type="PROSITE" id="PS50011"/>
    </source>
</evidence>
<dbReference type="AlphaFoldDB" id="A0A068RKG6"/>
<dbReference type="PANTHER" id="PTHR24346">
    <property type="entry name" value="MAP/MICROTUBULE AFFINITY-REGULATING KINASE"/>
    <property type="match status" value="1"/>
</dbReference>
<keyword evidence="5" id="KW-0418">Kinase</keyword>
<keyword evidence="4 9" id="KW-0547">Nucleotide-binding</keyword>
<dbReference type="InterPro" id="IPR008271">
    <property type="entry name" value="Ser/Thr_kinase_AS"/>
</dbReference>
<dbReference type="PANTHER" id="PTHR24346:SF110">
    <property type="entry name" value="NON-SPECIFIC SERINE_THREONINE PROTEIN KINASE"/>
    <property type="match status" value="1"/>
</dbReference>
<evidence type="ECO:0000259" key="12">
    <source>
        <dbReference type="PROSITE" id="PS50032"/>
    </source>
</evidence>
<dbReference type="SUPFAM" id="SSF56112">
    <property type="entry name" value="Protein kinase-like (PK-like)"/>
    <property type="match status" value="1"/>
</dbReference>
<feature type="domain" description="Protein kinase" evidence="11">
    <location>
        <begin position="42"/>
        <end position="304"/>
    </location>
</feature>
<feature type="region of interest" description="Disordered" evidence="10">
    <location>
        <begin position="540"/>
        <end position="568"/>
    </location>
</feature>
<evidence type="ECO:0000256" key="5">
    <source>
        <dbReference type="ARBA" id="ARBA00022777"/>
    </source>
</evidence>
<evidence type="ECO:0000256" key="3">
    <source>
        <dbReference type="ARBA" id="ARBA00022679"/>
    </source>
</evidence>
<dbReference type="SUPFAM" id="SSF103243">
    <property type="entry name" value="KA1-like"/>
    <property type="match status" value="1"/>
</dbReference>
<evidence type="ECO:0000256" key="1">
    <source>
        <dbReference type="ARBA" id="ARBA00012513"/>
    </source>
</evidence>
<organism evidence="13 14">
    <name type="scientific">Lichtheimia corymbifera JMRC:FSU:9682</name>
    <dbReference type="NCBI Taxonomy" id="1263082"/>
    <lineage>
        <taxon>Eukaryota</taxon>
        <taxon>Fungi</taxon>
        <taxon>Fungi incertae sedis</taxon>
        <taxon>Mucoromycota</taxon>
        <taxon>Mucoromycotina</taxon>
        <taxon>Mucoromycetes</taxon>
        <taxon>Mucorales</taxon>
        <taxon>Lichtheimiaceae</taxon>
        <taxon>Lichtheimia</taxon>
    </lineage>
</organism>
<comment type="catalytic activity">
    <reaction evidence="7">
        <text>L-threonyl-[protein] + ATP = O-phospho-L-threonyl-[protein] + ADP + H(+)</text>
        <dbReference type="Rhea" id="RHEA:46608"/>
        <dbReference type="Rhea" id="RHEA-COMP:11060"/>
        <dbReference type="Rhea" id="RHEA-COMP:11605"/>
        <dbReference type="ChEBI" id="CHEBI:15378"/>
        <dbReference type="ChEBI" id="CHEBI:30013"/>
        <dbReference type="ChEBI" id="CHEBI:30616"/>
        <dbReference type="ChEBI" id="CHEBI:61977"/>
        <dbReference type="ChEBI" id="CHEBI:456216"/>
        <dbReference type="EC" id="2.7.11.1"/>
    </reaction>
</comment>
<dbReference type="PROSITE" id="PS50032">
    <property type="entry name" value="KA1"/>
    <property type="match status" value="1"/>
</dbReference>
<keyword evidence="3" id="KW-0808">Transferase</keyword>
<feature type="compositionally biased region" description="Basic residues" evidence="10">
    <location>
        <begin position="20"/>
        <end position="30"/>
    </location>
</feature>
<feature type="region of interest" description="Disordered" evidence="10">
    <location>
        <begin position="489"/>
        <end position="528"/>
    </location>
</feature>
<evidence type="ECO:0000313" key="13">
    <source>
        <dbReference type="EMBL" id="CDH50215.1"/>
    </source>
</evidence>
<keyword evidence="6 9" id="KW-0067">ATP-binding</keyword>
<dbReference type="InterPro" id="IPR011009">
    <property type="entry name" value="Kinase-like_dom_sf"/>
</dbReference>
<comment type="catalytic activity">
    <reaction evidence="8">
        <text>L-seryl-[protein] + ATP = O-phospho-L-seryl-[protein] + ADP + H(+)</text>
        <dbReference type="Rhea" id="RHEA:17989"/>
        <dbReference type="Rhea" id="RHEA-COMP:9863"/>
        <dbReference type="Rhea" id="RHEA-COMP:11604"/>
        <dbReference type="ChEBI" id="CHEBI:15378"/>
        <dbReference type="ChEBI" id="CHEBI:29999"/>
        <dbReference type="ChEBI" id="CHEBI:30616"/>
        <dbReference type="ChEBI" id="CHEBI:83421"/>
        <dbReference type="ChEBI" id="CHEBI:456216"/>
        <dbReference type="EC" id="2.7.11.1"/>
    </reaction>
</comment>
<name>A0A068RKG6_9FUNG</name>
<accession>A0A068RKG6</accession>
<dbReference type="PROSITE" id="PS00108">
    <property type="entry name" value="PROTEIN_KINASE_ST"/>
    <property type="match status" value="1"/>
</dbReference>
<evidence type="ECO:0000256" key="6">
    <source>
        <dbReference type="ARBA" id="ARBA00022840"/>
    </source>
</evidence>
<dbReference type="VEuPathDB" id="FungiDB:LCOR_01934.1"/>
<dbReference type="PROSITE" id="PS50011">
    <property type="entry name" value="PROTEIN_KINASE_DOM"/>
    <property type="match status" value="1"/>
</dbReference>
<dbReference type="GO" id="GO:0005524">
    <property type="term" value="F:ATP binding"/>
    <property type="evidence" value="ECO:0007669"/>
    <property type="project" value="UniProtKB-UniRule"/>
</dbReference>